<accession>A0A449A8J9</accession>
<dbReference type="AlphaFoldDB" id="A0A449A8J9"/>
<protein>
    <recommendedName>
        <fullName evidence="4">Lipoprotein</fullName>
    </recommendedName>
</protein>
<feature type="coiled-coil region" evidence="1">
    <location>
        <begin position="460"/>
        <end position="497"/>
    </location>
</feature>
<dbReference type="Proteomes" id="UP000290942">
    <property type="component" value="Chromosome"/>
</dbReference>
<gene>
    <name evidence="2" type="ORF">NCTC10122_00102</name>
</gene>
<evidence type="ECO:0000313" key="2">
    <source>
        <dbReference type="EMBL" id="VEU60510.1"/>
    </source>
</evidence>
<evidence type="ECO:0000256" key="1">
    <source>
        <dbReference type="SAM" id="Coils"/>
    </source>
</evidence>
<dbReference type="RefSeq" id="WP_129687459.1">
    <property type="nucleotide sequence ID" value="NZ_LR214970.1"/>
</dbReference>
<sequence length="566" mass="66336">MERREEKEKKKKKKAALAFLLAFSSIVTSCTAIGVVFLKKQSLNGTNNNISKVENEIVFPERKNEQFDAFKNGFLELLASLEKELTSPEEQIALKEIKDEIKKIYNPEVDKEIKSENQIIQIMQEINEVLADIFSKYDFEEEEIIAWSPWEEPNNKKIKKEKLKLSQIDLSKFKTTLKKVNKLNIDNFYKDYVEKLRKEKFEEYKAPLWKKYNQINDFYQKLILDKPNDILINADKQTILEVLMSIKDRLNNAPLKDYDFVDNLDAELHQFYISKIELLVFREDYLALLNFIKEKYSSINADEVNNWVNEQLSYGGLQLKDVYHSGYKNLKNLLLVDENYDLGNLIPDPIHYEMGEIEDKDSIYAKIQTTILMQNTNAFKIYGYLEKVINELNKLKSDKKDYKTYFQGILYLEKQIILINERIKAGIKMKEHYDHIISGSYMYGEWATNRAKEVAARIKKTSTTEDVNKAIEELKNIKQEGEKREKAKSQYEQTVKNATSFLESLKNSANKYPEIINELEKVIEECKNFQTPYPTVEMYTNAYEKLISAVGKAADEKENKDKEKTA</sequence>
<proteinExistence type="predicted"/>
<evidence type="ECO:0008006" key="4">
    <source>
        <dbReference type="Google" id="ProtNLM"/>
    </source>
</evidence>
<keyword evidence="1" id="KW-0175">Coiled coil</keyword>
<name>A0A449A8J9_9BACT</name>
<dbReference type="PROSITE" id="PS51257">
    <property type="entry name" value="PROKAR_LIPOPROTEIN"/>
    <property type="match status" value="1"/>
</dbReference>
<evidence type="ECO:0000313" key="3">
    <source>
        <dbReference type="Proteomes" id="UP000290942"/>
    </source>
</evidence>
<reference evidence="2 3" key="1">
    <citation type="submission" date="2019-01" db="EMBL/GenBank/DDBJ databases">
        <authorList>
            <consortium name="Pathogen Informatics"/>
        </authorList>
    </citation>
    <scope>NUCLEOTIDE SEQUENCE [LARGE SCALE GENOMIC DNA]</scope>
    <source>
        <strain evidence="2 3">NCTC10122</strain>
    </source>
</reference>
<dbReference type="EMBL" id="LR214970">
    <property type="protein sequence ID" value="VEU60510.1"/>
    <property type="molecule type" value="Genomic_DNA"/>
</dbReference>
<organism evidence="2 3">
    <name type="scientific">Mycoplasmopsis bovigenitalium</name>
    <dbReference type="NCBI Taxonomy" id="2112"/>
    <lineage>
        <taxon>Bacteria</taxon>
        <taxon>Bacillati</taxon>
        <taxon>Mycoplasmatota</taxon>
        <taxon>Mycoplasmoidales</taxon>
        <taxon>Metamycoplasmataceae</taxon>
        <taxon>Mycoplasmopsis</taxon>
    </lineage>
</organism>